<proteinExistence type="predicted"/>
<gene>
    <name evidence="2" type="ORF">ENT96_00535</name>
    <name evidence="1" type="ORF">ENU72_03775</name>
</gene>
<comment type="caution">
    <text evidence="2">The sequence shown here is derived from an EMBL/GenBank/DDBJ whole genome shotgun (WGS) entry which is preliminary data.</text>
</comment>
<evidence type="ECO:0000313" key="1">
    <source>
        <dbReference type="EMBL" id="HGK54123.1"/>
    </source>
</evidence>
<dbReference type="EMBL" id="DTDP01000172">
    <property type="protein sequence ID" value="HGK54123.1"/>
    <property type="molecule type" value="Genomic_DNA"/>
</dbReference>
<dbReference type="SUPFAM" id="SSF56935">
    <property type="entry name" value="Porins"/>
    <property type="match status" value="1"/>
</dbReference>
<evidence type="ECO:0000313" key="2">
    <source>
        <dbReference type="EMBL" id="HGM97525.1"/>
    </source>
</evidence>
<dbReference type="Gene3D" id="2.40.160.60">
    <property type="entry name" value="Outer membrane protein transport protein (OMPP1/FadL/TodX)"/>
    <property type="match status" value="1"/>
</dbReference>
<protein>
    <submittedName>
        <fullName evidence="2">PorV/PorQ family protein</fullName>
    </submittedName>
</protein>
<dbReference type="EMBL" id="DTAR01000047">
    <property type="protein sequence ID" value="HGM97525.1"/>
    <property type="molecule type" value="Genomic_DNA"/>
</dbReference>
<accession>A0A7V4ABH6</accession>
<organism evidence="2">
    <name type="scientific">candidate division WOR-3 bacterium</name>
    <dbReference type="NCBI Taxonomy" id="2052148"/>
    <lineage>
        <taxon>Bacteria</taxon>
        <taxon>Bacteria division WOR-3</taxon>
    </lineage>
</organism>
<reference evidence="2" key="1">
    <citation type="journal article" date="2020" name="mSystems">
        <title>Genome- and Community-Level Interaction Insights into Carbon Utilization and Element Cycling Functions of Hydrothermarchaeota in Hydrothermal Sediment.</title>
        <authorList>
            <person name="Zhou Z."/>
            <person name="Liu Y."/>
            <person name="Xu W."/>
            <person name="Pan J."/>
            <person name="Luo Z.H."/>
            <person name="Li M."/>
        </authorList>
    </citation>
    <scope>NUCLEOTIDE SEQUENCE [LARGE SCALE GENOMIC DNA]</scope>
    <source>
        <strain evidence="2">SpSt-626</strain>
        <strain evidence="1">SpSt-695</strain>
    </source>
</reference>
<name>A0A7V4ABH6_UNCW3</name>
<dbReference type="NCBIfam" id="NF033709">
    <property type="entry name" value="PorV_fam"/>
    <property type="match status" value="1"/>
</dbReference>
<sequence length="322" mass="35928">MKKVFAILIIGAIFVPLNAQRKVGFAGAKFLSIPVNVRGAGLSEAYTALFGEPSCVFWNPAGLAEITSPRSLGFSYTHYIAENYLGSLSYVQDYMGYGKVGIFAGYLYSPNFEEAYVDEINGPYLTGNKVNYTAFQAGLTYSQKFTKLFSFGINIKGIYEDYADVTSCYSFAIDAGTLFWTGWRSLRVAMSLQNLGPNLKPSGKFMKYTMRGDIEKEYVDYPLPIIFRIGIAGEIIETEFLKWTFSFEGKHPNDNVETFSFGTEISYMNMLFLRGGYTINKDEGGLAFGFGLSLAKRTNLDYSFSDFGALPDIHRVGLSFNF</sequence>
<dbReference type="AlphaFoldDB" id="A0A7V4ABH6"/>